<organism evidence="2 3">
    <name type="scientific">Orenia marismortui</name>
    <dbReference type="NCBI Taxonomy" id="46469"/>
    <lineage>
        <taxon>Bacteria</taxon>
        <taxon>Bacillati</taxon>
        <taxon>Bacillota</taxon>
        <taxon>Clostridia</taxon>
        <taxon>Halanaerobiales</taxon>
        <taxon>Halobacteroidaceae</taxon>
        <taxon>Orenia</taxon>
    </lineage>
</organism>
<dbReference type="RefSeq" id="WP_134117565.1">
    <property type="nucleotide sequence ID" value="NZ_SOEG01000021.1"/>
</dbReference>
<name>A0A4R8GSV0_9FIRM</name>
<sequence>MNNKVSNLLIILLLGFLIGGMFYLFQQYKVVESDQVALSGKLEKTKAKLSNVNDKLLRLDYKNKQYDVQINSLRQAMSADRMGLGLKRVKAFALNIRQNQGTDLQPVGVLFQNALVEVVDTSNPIWYKVKLSMDGLNPVKKYKYTVKYANSEGQTVANIQKQFLKDGNLENGPYYYLHSSYLSERTIKVDKAPSNPSNPFVYGLLFFDDNIKKVLEGQIWSNMKDELFAKGYDGIKVVPAYRKTFIDDVNAGKYDAVESSPGDFISANKNGTFMKAFAKTVNKVDNSTSYSGIIIVNRNSGINSFEDLRGKTIYARSEYSESGYRYQKYFLKKFYDIDIEEDANVETGFGHQEVLLRVAKGEADAGFCGDFVMTTTPLYQFQWYTKKAGVVLETEEQLERMRDSVKWLRMDDAMPEIPNNPHSIKKELYNDRQFVDKLRKTMIKTYNEYKEEFGLTTAITAEYEQLREFELE</sequence>
<dbReference type="AlphaFoldDB" id="A0A4R8GSV0"/>
<dbReference type="EMBL" id="SOEG01000021">
    <property type="protein sequence ID" value="TDX49061.1"/>
    <property type="molecule type" value="Genomic_DNA"/>
</dbReference>
<gene>
    <name evidence="2" type="ORF">C7959_12114</name>
</gene>
<dbReference type="Pfam" id="PF12974">
    <property type="entry name" value="Phosphonate-bd"/>
    <property type="match status" value="1"/>
</dbReference>
<protein>
    <submittedName>
        <fullName evidence="2">ABC-type phosphate/phosphonate transport system substrate-binding protein</fullName>
    </submittedName>
</protein>
<keyword evidence="1" id="KW-0812">Transmembrane</keyword>
<feature type="transmembrane region" description="Helical" evidence="1">
    <location>
        <begin position="7"/>
        <end position="25"/>
    </location>
</feature>
<dbReference type="PANTHER" id="PTHR35841:SF1">
    <property type="entry name" value="PHOSPHONATES-BINDING PERIPLASMIC PROTEIN"/>
    <property type="match status" value="1"/>
</dbReference>
<dbReference type="PANTHER" id="PTHR35841">
    <property type="entry name" value="PHOSPHONATES-BINDING PERIPLASMIC PROTEIN"/>
    <property type="match status" value="1"/>
</dbReference>
<evidence type="ECO:0000256" key="1">
    <source>
        <dbReference type="SAM" id="Phobius"/>
    </source>
</evidence>
<dbReference type="Proteomes" id="UP000295832">
    <property type="component" value="Unassembled WGS sequence"/>
</dbReference>
<accession>A0A4R8GSV0</accession>
<keyword evidence="1" id="KW-0472">Membrane</keyword>
<keyword evidence="3" id="KW-1185">Reference proteome</keyword>
<reference evidence="2 3" key="1">
    <citation type="submission" date="2019-03" db="EMBL/GenBank/DDBJ databases">
        <title>Subsurface microbial communities from deep shales in Ohio and West Virginia, USA.</title>
        <authorList>
            <person name="Wrighton K."/>
        </authorList>
    </citation>
    <scope>NUCLEOTIDE SEQUENCE [LARGE SCALE GENOMIC DNA]</scope>
    <source>
        <strain evidence="2 3">MSL 6dP</strain>
    </source>
</reference>
<dbReference type="SUPFAM" id="SSF53850">
    <property type="entry name" value="Periplasmic binding protein-like II"/>
    <property type="match status" value="1"/>
</dbReference>
<proteinExistence type="predicted"/>
<evidence type="ECO:0000313" key="2">
    <source>
        <dbReference type="EMBL" id="TDX49061.1"/>
    </source>
</evidence>
<dbReference type="STRING" id="926561.GCA_000379025_01893"/>
<keyword evidence="1" id="KW-1133">Transmembrane helix</keyword>
<comment type="caution">
    <text evidence="2">The sequence shown here is derived from an EMBL/GenBank/DDBJ whole genome shotgun (WGS) entry which is preliminary data.</text>
</comment>
<evidence type="ECO:0000313" key="3">
    <source>
        <dbReference type="Proteomes" id="UP000295832"/>
    </source>
</evidence>
<dbReference type="Gene3D" id="3.40.190.10">
    <property type="entry name" value="Periplasmic binding protein-like II"/>
    <property type="match status" value="2"/>
</dbReference>